<dbReference type="PROSITE" id="PS00491">
    <property type="entry name" value="PROLINE_PEPTIDASE"/>
    <property type="match status" value="1"/>
</dbReference>
<dbReference type="GO" id="GO:0046872">
    <property type="term" value="F:metal ion binding"/>
    <property type="evidence" value="ECO:0007669"/>
    <property type="project" value="UniProtKB-KW"/>
</dbReference>
<keyword evidence="1" id="KW-0479">Metal-binding</keyword>
<protein>
    <submittedName>
        <fullName evidence="5">Aminopeptidase P family protein</fullName>
    </submittedName>
</protein>
<sequence length="355" mass="39708">MMTAIQSIQDFLPDENTAALVTSEVNRRYLSGFHSSAGAILVTKNRSVLMLDFRYYEAATRCVEPPLEVVRFVRLIDDLNRVFLDWNIRSVYIEGESVTVARCHELEESFIPAVLTDGLSAELNRIRMCKMKQEVEKIVTAQRITERAYTEVLNILKPGVTERHIAIELEHLIKLYGGERVAFDLICVTGENTSLPHGVPGDRIVRDGDFFTFDIGAVYEGYHSDMTRTVAVGCATDEMRMIYETVLQAHLKALRAIKAGNTAADVDSAARDHIESCGYGEYFGHSTGHGVGLDIHEAPAVYKTNRTVLRDNMVITDEPGIYLPEEFGVRIEDMVLVKGDTPVDLAQISKEFTVI</sequence>
<keyword evidence="6" id="KW-1185">Reference proteome</keyword>
<proteinExistence type="predicted"/>
<dbReference type="RefSeq" id="WP_186833012.1">
    <property type="nucleotide sequence ID" value="NZ_JAEQMG010000048.1"/>
</dbReference>
<evidence type="ECO:0000313" key="5">
    <source>
        <dbReference type="EMBL" id="MBK6087982.1"/>
    </source>
</evidence>
<organism evidence="5 6">
    <name type="scientific">Ruminococcus difficilis</name>
    <dbReference type="NCBI Taxonomy" id="2763069"/>
    <lineage>
        <taxon>Bacteria</taxon>
        <taxon>Bacillati</taxon>
        <taxon>Bacillota</taxon>
        <taxon>Clostridia</taxon>
        <taxon>Eubacteriales</taxon>
        <taxon>Oscillospiraceae</taxon>
        <taxon>Ruminococcus</taxon>
    </lineage>
</organism>
<dbReference type="Gene3D" id="3.40.350.10">
    <property type="entry name" value="Creatinase/prolidase N-terminal domain"/>
    <property type="match status" value="1"/>
</dbReference>
<evidence type="ECO:0000259" key="4">
    <source>
        <dbReference type="Pfam" id="PF01321"/>
    </source>
</evidence>
<reference evidence="5" key="1">
    <citation type="submission" date="2021-01" db="EMBL/GenBank/DDBJ databases">
        <title>Genome public.</title>
        <authorList>
            <person name="Liu C."/>
            <person name="Sun Q."/>
        </authorList>
    </citation>
    <scope>NUCLEOTIDE SEQUENCE</scope>
    <source>
        <strain evidence="5">M6</strain>
    </source>
</reference>
<dbReference type="InterPro" id="IPR000587">
    <property type="entry name" value="Creatinase_N"/>
</dbReference>
<dbReference type="CDD" id="cd01092">
    <property type="entry name" value="APP-like"/>
    <property type="match status" value="1"/>
</dbReference>
<dbReference type="InterPro" id="IPR050659">
    <property type="entry name" value="Peptidase_M24B"/>
</dbReference>
<name>A0A934WRA2_9FIRM</name>
<dbReference type="PANTHER" id="PTHR46112:SF3">
    <property type="entry name" value="AMINOPEPTIDASE YPDF"/>
    <property type="match status" value="1"/>
</dbReference>
<dbReference type="SUPFAM" id="SSF53092">
    <property type="entry name" value="Creatinase/prolidase N-terminal domain"/>
    <property type="match status" value="1"/>
</dbReference>
<dbReference type="EMBL" id="JAEQMG010000048">
    <property type="protein sequence ID" value="MBK6087982.1"/>
    <property type="molecule type" value="Genomic_DNA"/>
</dbReference>
<evidence type="ECO:0000256" key="2">
    <source>
        <dbReference type="ARBA" id="ARBA00022801"/>
    </source>
</evidence>
<dbReference type="GO" id="GO:0008235">
    <property type="term" value="F:metalloexopeptidase activity"/>
    <property type="evidence" value="ECO:0007669"/>
    <property type="project" value="UniProtKB-ARBA"/>
</dbReference>
<keyword evidence="5" id="KW-0645">Protease</keyword>
<feature type="domain" description="Creatinase N-terminal" evidence="4">
    <location>
        <begin position="18"/>
        <end position="129"/>
    </location>
</feature>
<evidence type="ECO:0000256" key="1">
    <source>
        <dbReference type="ARBA" id="ARBA00022723"/>
    </source>
</evidence>
<evidence type="ECO:0000259" key="3">
    <source>
        <dbReference type="Pfam" id="PF00557"/>
    </source>
</evidence>
<dbReference type="InterPro" id="IPR001714">
    <property type="entry name" value="Pept_M24_MAP"/>
</dbReference>
<comment type="caution">
    <text evidence="5">The sequence shown here is derived from an EMBL/GenBank/DDBJ whole genome shotgun (WGS) entry which is preliminary data.</text>
</comment>
<evidence type="ECO:0000313" key="6">
    <source>
        <dbReference type="Proteomes" id="UP000633365"/>
    </source>
</evidence>
<dbReference type="SUPFAM" id="SSF55920">
    <property type="entry name" value="Creatinase/aminopeptidase"/>
    <property type="match status" value="1"/>
</dbReference>
<dbReference type="InterPro" id="IPR029149">
    <property type="entry name" value="Creatin/AminoP/Spt16_N"/>
</dbReference>
<dbReference type="Pfam" id="PF01321">
    <property type="entry name" value="Creatinase_N"/>
    <property type="match status" value="1"/>
</dbReference>
<dbReference type="PANTHER" id="PTHR46112">
    <property type="entry name" value="AMINOPEPTIDASE"/>
    <property type="match status" value="1"/>
</dbReference>
<dbReference type="Proteomes" id="UP000633365">
    <property type="component" value="Unassembled WGS sequence"/>
</dbReference>
<keyword evidence="5" id="KW-0031">Aminopeptidase</keyword>
<feature type="domain" description="Peptidase M24" evidence="3">
    <location>
        <begin position="137"/>
        <end position="338"/>
    </location>
</feature>
<dbReference type="InterPro" id="IPR000994">
    <property type="entry name" value="Pept_M24"/>
</dbReference>
<dbReference type="AlphaFoldDB" id="A0A934WRA2"/>
<accession>A0A934WRA2</accession>
<dbReference type="GO" id="GO:0004177">
    <property type="term" value="F:aminopeptidase activity"/>
    <property type="evidence" value="ECO:0007669"/>
    <property type="project" value="UniProtKB-KW"/>
</dbReference>
<dbReference type="InterPro" id="IPR036005">
    <property type="entry name" value="Creatinase/aminopeptidase-like"/>
</dbReference>
<dbReference type="Gene3D" id="3.90.230.10">
    <property type="entry name" value="Creatinase/methionine aminopeptidase superfamily"/>
    <property type="match status" value="1"/>
</dbReference>
<dbReference type="PRINTS" id="PR00599">
    <property type="entry name" value="MAPEPTIDASE"/>
</dbReference>
<gene>
    <name evidence="5" type="ORF">JKK62_04840</name>
</gene>
<keyword evidence="2" id="KW-0378">Hydrolase</keyword>
<dbReference type="InterPro" id="IPR001131">
    <property type="entry name" value="Peptidase_M24B_aminopep-P_CS"/>
</dbReference>
<dbReference type="Pfam" id="PF00557">
    <property type="entry name" value="Peptidase_M24"/>
    <property type="match status" value="1"/>
</dbReference>